<sequence length="31" mass="3660">MNNLITLQIYPIKIAYCRRNEQMAGLDEYQG</sequence>
<comment type="caution">
    <text evidence="1">The sequence shown here is derived from an EMBL/GenBank/DDBJ whole genome shotgun (WGS) entry which is preliminary data.</text>
</comment>
<evidence type="ECO:0000313" key="1">
    <source>
        <dbReference type="EMBL" id="EKN10405.1"/>
    </source>
</evidence>
<organism evidence="1 2">
    <name type="scientific">Parabacteroides johnsonii CL02T12C29</name>
    <dbReference type="NCBI Taxonomy" id="999419"/>
    <lineage>
        <taxon>Bacteria</taxon>
        <taxon>Pseudomonadati</taxon>
        <taxon>Bacteroidota</taxon>
        <taxon>Bacteroidia</taxon>
        <taxon>Bacteroidales</taxon>
        <taxon>Tannerellaceae</taxon>
        <taxon>Parabacteroides</taxon>
    </lineage>
</organism>
<dbReference type="EMBL" id="AGZP01000016">
    <property type="protein sequence ID" value="EKN10405.1"/>
    <property type="molecule type" value="Genomic_DNA"/>
</dbReference>
<gene>
    <name evidence="1" type="ORF">HMPREF1077_01656</name>
</gene>
<dbReference type="AlphaFoldDB" id="K5ZGM2"/>
<protein>
    <submittedName>
        <fullName evidence="1">Uncharacterized protein</fullName>
    </submittedName>
</protein>
<dbReference type="HOGENOM" id="CLU_3397800_0_0_10"/>
<accession>K5ZGM2</accession>
<evidence type="ECO:0000313" key="2">
    <source>
        <dbReference type="Proteomes" id="UP000001218"/>
    </source>
</evidence>
<name>K5ZGM2_9BACT</name>
<proteinExistence type="predicted"/>
<dbReference type="Proteomes" id="UP000001218">
    <property type="component" value="Unassembled WGS sequence"/>
</dbReference>
<reference evidence="1 2" key="1">
    <citation type="submission" date="2012-02" db="EMBL/GenBank/DDBJ databases">
        <title>The Genome Sequence of Parabacteroides johnsonii CL02T12C29.</title>
        <authorList>
            <consortium name="The Broad Institute Genome Sequencing Platform"/>
            <person name="Earl A."/>
            <person name="Ward D."/>
            <person name="Feldgarden M."/>
            <person name="Gevers D."/>
            <person name="Zitomersky N.L."/>
            <person name="Coyne M.J."/>
            <person name="Comstock L.E."/>
            <person name="Young S.K."/>
            <person name="Zeng Q."/>
            <person name="Gargeya S."/>
            <person name="Fitzgerald M."/>
            <person name="Haas B."/>
            <person name="Abouelleil A."/>
            <person name="Alvarado L."/>
            <person name="Arachchi H.M."/>
            <person name="Berlin A."/>
            <person name="Chapman S.B."/>
            <person name="Gearin G."/>
            <person name="Goldberg J."/>
            <person name="Griggs A."/>
            <person name="Gujja S."/>
            <person name="Hansen M."/>
            <person name="Heiman D."/>
            <person name="Howarth C."/>
            <person name="Larimer J."/>
            <person name="Lui A."/>
            <person name="MacDonald P.J.P."/>
            <person name="McCowen C."/>
            <person name="Montmayeur A."/>
            <person name="Murphy C."/>
            <person name="Neiman D."/>
            <person name="Pearson M."/>
            <person name="Priest M."/>
            <person name="Roberts A."/>
            <person name="Saif S."/>
            <person name="Shea T."/>
            <person name="Sisk P."/>
            <person name="Stolte C."/>
            <person name="Sykes S."/>
            <person name="Wortman J."/>
            <person name="Nusbaum C."/>
            <person name="Birren B."/>
        </authorList>
    </citation>
    <scope>NUCLEOTIDE SEQUENCE [LARGE SCALE GENOMIC DNA]</scope>
    <source>
        <strain evidence="1 2">CL02T12C29</strain>
    </source>
</reference>